<evidence type="ECO:0008006" key="3">
    <source>
        <dbReference type="Google" id="ProtNLM"/>
    </source>
</evidence>
<dbReference type="PANTHER" id="PTHR36050">
    <property type="entry name" value="O-FUCOSYLTRANSFERASE 30"/>
    <property type="match status" value="1"/>
</dbReference>
<evidence type="ECO:0000313" key="2">
    <source>
        <dbReference type="Proteomes" id="UP001552299"/>
    </source>
</evidence>
<dbReference type="Gene3D" id="3.40.50.11350">
    <property type="match status" value="1"/>
</dbReference>
<reference evidence="1 2" key="1">
    <citation type="journal article" date="2024" name="Plant Biotechnol. J.">
        <title>Dendrobium thyrsiflorum genome and its molecular insights into genes involved in important horticultural traits.</title>
        <authorList>
            <person name="Chen B."/>
            <person name="Wang J.Y."/>
            <person name="Zheng P.J."/>
            <person name="Li K.L."/>
            <person name="Liang Y.M."/>
            <person name="Chen X.F."/>
            <person name="Zhang C."/>
            <person name="Zhao X."/>
            <person name="He X."/>
            <person name="Zhang G.Q."/>
            <person name="Liu Z.J."/>
            <person name="Xu Q."/>
        </authorList>
    </citation>
    <scope>NUCLEOTIDE SEQUENCE [LARGE SCALE GENOMIC DNA]</scope>
    <source>
        <strain evidence="1">GZMU011</strain>
    </source>
</reference>
<dbReference type="AlphaFoldDB" id="A0ABD0TX90"/>
<dbReference type="Gene3D" id="3.40.50.11340">
    <property type="match status" value="1"/>
</dbReference>
<comment type="caution">
    <text evidence="1">The sequence shown here is derived from an EMBL/GenBank/DDBJ whole genome shotgun (WGS) entry which is preliminary data.</text>
</comment>
<name>A0ABD0TX90_DENTH</name>
<dbReference type="PANTHER" id="PTHR36050:SF1">
    <property type="entry name" value="O-FUCOSYLTRANSFERASE 30"/>
    <property type="match status" value="1"/>
</dbReference>
<dbReference type="EMBL" id="JANQDX010000019">
    <property type="protein sequence ID" value="KAL0904224.1"/>
    <property type="molecule type" value="Genomic_DNA"/>
</dbReference>
<keyword evidence="2" id="KW-1185">Reference proteome</keyword>
<proteinExistence type="predicted"/>
<sequence>MAWPLNRSRWRKKSTESKRYFIFLSLTLTFLLISLFLFFSSFASSFQFFLIPKTLSRSHSTTIQCGPQTLTGAKSLARERFIWYAPHSGFSNQLSELKNAIIFAAILNRTLIVPPVLDHHAVALGSCPKFRVTSPSDLRNAVWDHVMDLVRDRRYISMADIVDLSSVSPRALKIIDFRIFASLWCGLNMDGTCHGNLCCAISSVVSTSKNFNYCRSLLSGLYGNVKQCLHAVEEDCRTTVWTYQQGNDGTLDSFQHDEQFQKRKKISFVRKRRDLYKAFGPGSEAEMAKILSFGSLFTSPYKGSELYIDIHEAPTDSRIQSLLEDIEFLPFSPELIAAGKEIAQNKIKEPFLCAQLRLLDGQFKNHWKTTFSALREKLQSLHSNNEGNNGSNGLIHIFIMTDLPTSNWTGTYLEDIASNTKSYKLYTLTENDEWVVQAAKRLVAAEHGFNSGFLPRNINTMNKNGVCSPALLPDILLYIEEIVCSCASVGFVGTAGSTIAESILMMRKSNICKL</sequence>
<dbReference type="Proteomes" id="UP001552299">
    <property type="component" value="Unassembled WGS sequence"/>
</dbReference>
<evidence type="ECO:0000313" key="1">
    <source>
        <dbReference type="EMBL" id="KAL0904224.1"/>
    </source>
</evidence>
<organism evidence="1 2">
    <name type="scientific">Dendrobium thyrsiflorum</name>
    <name type="common">Pinecone-like raceme dendrobium</name>
    <name type="synonym">Orchid</name>
    <dbReference type="NCBI Taxonomy" id="117978"/>
    <lineage>
        <taxon>Eukaryota</taxon>
        <taxon>Viridiplantae</taxon>
        <taxon>Streptophyta</taxon>
        <taxon>Embryophyta</taxon>
        <taxon>Tracheophyta</taxon>
        <taxon>Spermatophyta</taxon>
        <taxon>Magnoliopsida</taxon>
        <taxon>Liliopsida</taxon>
        <taxon>Asparagales</taxon>
        <taxon>Orchidaceae</taxon>
        <taxon>Epidendroideae</taxon>
        <taxon>Malaxideae</taxon>
        <taxon>Dendrobiinae</taxon>
        <taxon>Dendrobium</taxon>
    </lineage>
</organism>
<gene>
    <name evidence="1" type="ORF">M5K25_026308</name>
</gene>
<accession>A0ABD0TX90</accession>
<protein>
    <recommendedName>
        <fullName evidence="3">O-fucosyltransferase family protein</fullName>
    </recommendedName>
</protein>